<dbReference type="SUPFAM" id="SSF53901">
    <property type="entry name" value="Thiolase-like"/>
    <property type="match status" value="2"/>
</dbReference>
<evidence type="ECO:0000256" key="1">
    <source>
        <dbReference type="ARBA" id="ARBA00005189"/>
    </source>
</evidence>
<protein>
    <recommendedName>
        <fullName evidence="5">acetyl-CoA C-acyltransferase</fullName>
        <ecNumber evidence="5">2.3.1.16</ecNumber>
    </recommendedName>
</protein>
<dbReference type="InterPro" id="IPR020613">
    <property type="entry name" value="Thiolase_CS"/>
</dbReference>
<dbReference type="PROSITE" id="PS00099">
    <property type="entry name" value="THIOLASE_3"/>
    <property type="match status" value="1"/>
</dbReference>
<dbReference type="EC" id="2.3.1.16" evidence="5"/>
<dbReference type="PROSITE" id="PS00098">
    <property type="entry name" value="THIOLASE_1"/>
    <property type="match status" value="1"/>
</dbReference>
<dbReference type="InterPro" id="IPR020615">
    <property type="entry name" value="Thiolase_acyl_enz_int_AS"/>
</dbReference>
<evidence type="ECO:0000313" key="10">
    <source>
        <dbReference type="Proteomes" id="UP000676386"/>
    </source>
</evidence>
<accession>A0ABS5J2P7</accession>
<dbReference type="InterPro" id="IPR002155">
    <property type="entry name" value="Thiolase"/>
</dbReference>
<comment type="caution">
    <text evidence="9">The sequence shown here is derived from an EMBL/GenBank/DDBJ whole genome shotgun (WGS) entry which is preliminary data.</text>
</comment>
<dbReference type="Gene3D" id="3.40.47.10">
    <property type="match status" value="1"/>
</dbReference>
<dbReference type="NCBIfam" id="TIGR01930">
    <property type="entry name" value="AcCoA-C-Actrans"/>
    <property type="match status" value="1"/>
</dbReference>
<dbReference type="InterPro" id="IPR020616">
    <property type="entry name" value="Thiolase_N"/>
</dbReference>
<comment type="similarity">
    <text evidence="2 6">Belongs to the thiolase-like superfamily. Thiolase family.</text>
</comment>
<dbReference type="GO" id="GO:0003988">
    <property type="term" value="F:acetyl-CoA C-acyltransferase activity"/>
    <property type="evidence" value="ECO:0007669"/>
    <property type="project" value="UniProtKB-EC"/>
</dbReference>
<dbReference type="PROSITE" id="PS00737">
    <property type="entry name" value="THIOLASE_2"/>
    <property type="match status" value="1"/>
</dbReference>
<evidence type="ECO:0000256" key="4">
    <source>
        <dbReference type="ARBA" id="ARBA00023315"/>
    </source>
</evidence>
<comment type="pathway">
    <text evidence="1">Lipid metabolism.</text>
</comment>
<keyword evidence="4 6" id="KW-0012">Acyltransferase</keyword>
<dbReference type="InterPro" id="IPR020610">
    <property type="entry name" value="Thiolase_AS"/>
</dbReference>
<keyword evidence="10" id="KW-1185">Reference proteome</keyword>
<dbReference type="Pfam" id="PF00108">
    <property type="entry name" value="Thiolase_N"/>
    <property type="match status" value="1"/>
</dbReference>
<evidence type="ECO:0000256" key="5">
    <source>
        <dbReference type="ARBA" id="ARBA00024073"/>
    </source>
</evidence>
<dbReference type="InterPro" id="IPR050215">
    <property type="entry name" value="Thiolase-like_sf_Thiolase"/>
</dbReference>
<feature type="domain" description="Thiolase C-terminal" evidence="8">
    <location>
        <begin position="268"/>
        <end position="389"/>
    </location>
</feature>
<dbReference type="InterPro" id="IPR016039">
    <property type="entry name" value="Thiolase-like"/>
</dbReference>
<name>A0ABS5J2P7_9BACT</name>
<evidence type="ECO:0000259" key="7">
    <source>
        <dbReference type="Pfam" id="PF00108"/>
    </source>
</evidence>
<sequence>MQDAYIVAGYRTAVGKSKRGGFRFYRPDDLAVDVITGLLQSLPQLDPKRVDDLIVGNAVPEAEQGLQIGRMISVRALGIDVPGMTVNRYCASGLETIAIATAKIQTGMADCIIAGGTESMSLVPVAGWKTVPNYTVASTNPDYYIGMGLTAEAVANEFKVSRQDQDEFSFKSHQKALNAIQNGYFKPGILPVTVEEVYVDGNGKKQKRSYTVDTDEGPRADTSMEALGKLKPVFAAGGSVTAGNSSQTSDGAAFVVVMSERMVNELGLKPIGRLVGCVSAGVHPRIMGVGPVAAIPKVLQRTGKTLSDIDLVELNEAFASQSIAVIRELGINPDIVNINGGAIALGHPLGCTGAKLTVQILGDLKRLNKKYGIVTACVGGGQGIAGIIENIS</sequence>
<dbReference type="PIRSF" id="PIRSF000429">
    <property type="entry name" value="Ac-CoA_Ac_transf"/>
    <property type="match status" value="1"/>
</dbReference>
<dbReference type="PANTHER" id="PTHR43853:SF21">
    <property type="entry name" value="STEROID 3-KETOACYL-COA THIOLASE"/>
    <property type="match status" value="1"/>
</dbReference>
<dbReference type="InterPro" id="IPR020617">
    <property type="entry name" value="Thiolase_C"/>
</dbReference>
<feature type="domain" description="Thiolase N-terminal" evidence="7">
    <location>
        <begin position="5"/>
        <end position="260"/>
    </location>
</feature>
<proteinExistence type="inferred from homology"/>
<dbReference type="Proteomes" id="UP000676386">
    <property type="component" value="Unassembled WGS sequence"/>
</dbReference>
<gene>
    <name evidence="9" type="ORF">KE626_18480</name>
</gene>
<dbReference type="CDD" id="cd00751">
    <property type="entry name" value="thiolase"/>
    <property type="match status" value="1"/>
</dbReference>
<evidence type="ECO:0000256" key="6">
    <source>
        <dbReference type="RuleBase" id="RU003557"/>
    </source>
</evidence>
<evidence type="ECO:0000256" key="2">
    <source>
        <dbReference type="ARBA" id="ARBA00010982"/>
    </source>
</evidence>
<dbReference type="RefSeq" id="WP_211974419.1">
    <property type="nucleotide sequence ID" value="NZ_CBFHAM010000054.1"/>
</dbReference>
<keyword evidence="3 6" id="KW-0808">Transferase</keyword>
<dbReference type="EMBL" id="JAGTXB010000009">
    <property type="protein sequence ID" value="MBS0029316.1"/>
    <property type="molecule type" value="Genomic_DNA"/>
</dbReference>
<dbReference type="PANTHER" id="PTHR43853">
    <property type="entry name" value="3-KETOACYL-COA THIOLASE, PEROXISOMAL"/>
    <property type="match status" value="1"/>
</dbReference>
<organism evidence="9 10">
    <name type="scientific">Chitinophaga hostae</name>
    <dbReference type="NCBI Taxonomy" id="2831022"/>
    <lineage>
        <taxon>Bacteria</taxon>
        <taxon>Pseudomonadati</taxon>
        <taxon>Bacteroidota</taxon>
        <taxon>Chitinophagia</taxon>
        <taxon>Chitinophagales</taxon>
        <taxon>Chitinophagaceae</taxon>
        <taxon>Chitinophaga</taxon>
    </lineage>
</organism>
<evidence type="ECO:0000256" key="3">
    <source>
        <dbReference type="ARBA" id="ARBA00022679"/>
    </source>
</evidence>
<evidence type="ECO:0000313" key="9">
    <source>
        <dbReference type="EMBL" id="MBS0029316.1"/>
    </source>
</evidence>
<evidence type="ECO:0000259" key="8">
    <source>
        <dbReference type="Pfam" id="PF02803"/>
    </source>
</evidence>
<reference evidence="9 10" key="1">
    <citation type="submission" date="2021-04" db="EMBL/GenBank/DDBJ databases">
        <title>Chitinophaga sp. nov., isolated from the rhizosphere soil.</title>
        <authorList>
            <person name="He S."/>
        </authorList>
    </citation>
    <scope>NUCLEOTIDE SEQUENCE [LARGE SCALE GENOMIC DNA]</scope>
    <source>
        <strain evidence="9 10">2R12</strain>
    </source>
</reference>
<dbReference type="Pfam" id="PF02803">
    <property type="entry name" value="Thiolase_C"/>
    <property type="match status" value="1"/>
</dbReference>